<keyword evidence="2" id="KW-1185">Reference proteome</keyword>
<protein>
    <submittedName>
        <fullName evidence="3">Uncharacterized protein</fullName>
    </submittedName>
</protein>
<dbReference type="WBParaSite" id="Hba_12208">
    <property type="protein sequence ID" value="Hba_12208"/>
    <property type="gene ID" value="Hba_12208"/>
</dbReference>
<name>A0A1I7X3N6_HETBA</name>
<accession>A0A1I7X3N6</accession>
<keyword evidence="1" id="KW-1133">Transmembrane helix</keyword>
<keyword evidence="1" id="KW-0812">Transmembrane</keyword>
<reference evidence="3" key="1">
    <citation type="submission" date="2016-11" db="UniProtKB">
        <authorList>
            <consortium name="WormBaseParasite"/>
        </authorList>
    </citation>
    <scope>IDENTIFICATION</scope>
</reference>
<dbReference type="AlphaFoldDB" id="A0A1I7X3N6"/>
<keyword evidence="1" id="KW-0472">Membrane</keyword>
<dbReference type="Proteomes" id="UP000095283">
    <property type="component" value="Unplaced"/>
</dbReference>
<evidence type="ECO:0000313" key="2">
    <source>
        <dbReference type="Proteomes" id="UP000095283"/>
    </source>
</evidence>
<organism evidence="2 3">
    <name type="scientific">Heterorhabditis bacteriophora</name>
    <name type="common">Entomopathogenic nematode worm</name>
    <dbReference type="NCBI Taxonomy" id="37862"/>
    <lineage>
        <taxon>Eukaryota</taxon>
        <taxon>Metazoa</taxon>
        <taxon>Ecdysozoa</taxon>
        <taxon>Nematoda</taxon>
        <taxon>Chromadorea</taxon>
        <taxon>Rhabditida</taxon>
        <taxon>Rhabditina</taxon>
        <taxon>Rhabditomorpha</taxon>
        <taxon>Strongyloidea</taxon>
        <taxon>Heterorhabditidae</taxon>
        <taxon>Heterorhabditis</taxon>
    </lineage>
</organism>
<proteinExistence type="predicted"/>
<sequence>MKVLMDTCGFPMKTCVQSAINRDIRKFPGIVFLHFIFTITRIFTVINYSFSHDSFRTASRIPNGCRERN</sequence>
<evidence type="ECO:0000313" key="3">
    <source>
        <dbReference type="WBParaSite" id="Hba_12208"/>
    </source>
</evidence>
<evidence type="ECO:0000256" key="1">
    <source>
        <dbReference type="SAM" id="Phobius"/>
    </source>
</evidence>
<feature type="transmembrane region" description="Helical" evidence="1">
    <location>
        <begin position="30"/>
        <end position="50"/>
    </location>
</feature>